<proteinExistence type="inferred from homology"/>
<dbReference type="EMBL" id="JAWRVE010000151">
    <property type="protein sequence ID" value="KAL1853207.1"/>
    <property type="molecule type" value="Genomic_DNA"/>
</dbReference>
<dbReference type="Proteomes" id="UP001583177">
    <property type="component" value="Unassembled WGS sequence"/>
</dbReference>
<evidence type="ECO:0000313" key="4">
    <source>
        <dbReference type="Proteomes" id="UP001583177"/>
    </source>
</evidence>
<organism evidence="3 4">
    <name type="scientific">Diaporthe australafricana</name>
    <dbReference type="NCBI Taxonomy" id="127596"/>
    <lineage>
        <taxon>Eukaryota</taxon>
        <taxon>Fungi</taxon>
        <taxon>Dikarya</taxon>
        <taxon>Ascomycota</taxon>
        <taxon>Pezizomycotina</taxon>
        <taxon>Sordariomycetes</taxon>
        <taxon>Sordariomycetidae</taxon>
        <taxon>Diaporthales</taxon>
        <taxon>Diaporthaceae</taxon>
        <taxon>Diaporthe</taxon>
    </lineage>
</organism>
<evidence type="ECO:0000259" key="2">
    <source>
        <dbReference type="Pfam" id="PF07110"/>
    </source>
</evidence>
<dbReference type="SUPFAM" id="SSF54909">
    <property type="entry name" value="Dimeric alpha+beta barrel"/>
    <property type="match status" value="1"/>
</dbReference>
<feature type="domain" description="EthD" evidence="2">
    <location>
        <begin position="69"/>
        <end position="150"/>
    </location>
</feature>
<sequence length="165" mass="18857">MTYSILIFAYRKPGTTPEQFQSHYEGKHVSLIKEISGEYVPILPLFNESFIGFSWVIVYPDGMRSLERLFPLSHTRRYIHRTEGKTEDTERNANFPATILLGSQTDFAYDAFAELSFADGNAFQTFFGHCQQPENAARIAADEEHFLDRSRTTIVVLGETFSTTK</sequence>
<keyword evidence="4" id="KW-1185">Reference proteome</keyword>
<comment type="similarity">
    <text evidence="1">Belongs to the tpcK family.</text>
</comment>
<evidence type="ECO:0000256" key="1">
    <source>
        <dbReference type="ARBA" id="ARBA00005986"/>
    </source>
</evidence>
<dbReference type="InterPro" id="IPR011008">
    <property type="entry name" value="Dimeric_a/b-barrel"/>
</dbReference>
<protein>
    <recommendedName>
        <fullName evidence="2">EthD domain-containing protein</fullName>
    </recommendedName>
</protein>
<comment type="caution">
    <text evidence="3">The sequence shown here is derived from an EMBL/GenBank/DDBJ whole genome shotgun (WGS) entry which is preliminary data.</text>
</comment>
<dbReference type="Gene3D" id="3.30.70.100">
    <property type="match status" value="1"/>
</dbReference>
<gene>
    <name evidence="3" type="ORF">Daus18300_011855</name>
</gene>
<dbReference type="Pfam" id="PF07110">
    <property type="entry name" value="EthD"/>
    <property type="match status" value="1"/>
</dbReference>
<dbReference type="InterPro" id="IPR009799">
    <property type="entry name" value="EthD_dom"/>
</dbReference>
<accession>A0ABR3W4Z7</accession>
<name>A0ABR3W4Z7_9PEZI</name>
<evidence type="ECO:0000313" key="3">
    <source>
        <dbReference type="EMBL" id="KAL1853207.1"/>
    </source>
</evidence>
<reference evidence="3 4" key="1">
    <citation type="journal article" date="2024" name="IMA Fungus">
        <title>IMA Genome - F19 : A genome assembly and annotation guide to empower mycologists, including annotated draft genome sequences of Ceratocystis pirilliformis, Diaporthe australafricana, Fusarium ophioides, Paecilomyces lecythidis, and Sporothrix stenoceras.</title>
        <authorList>
            <person name="Aylward J."/>
            <person name="Wilson A.M."/>
            <person name="Visagie C.M."/>
            <person name="Spraker J."/>
            <person name="Barnes I."/>
            <person name="Buitendag C."/>
            <person name="Ceriani C."/>
            <person name="Del Mar Angel L."/>
            <person name="du Plessis D."/>
            <person name="Fuchs T."/>
            <person name="Gasser K."/>
            <person name="Kramer D."/>
            <person name="Li W."/>
            <person name="Munsamy K."/>
            <person name="Piso A."/>
            <person name="Price J.L."/>
            <person name="Sonnekus B."/>
            <person name="Thomas C."/>
            <person name="van der Nest A."/>
            <person name="van Dijk A."/>
            <person name="van Heerden A."/>
            <person name="van Vuuren N."/>
            <person name="Yilmaz N."/>
            <person name="Duong T.A."/>
            <person name="van der Merwe N.A."/>
            <person name="Wingfield M.J."/>
            <person name="Wingfield B.D."/>
        </authorList>
    </citation>
    <scope>NUCLEOTIDE SEQUENCE [LARGE SCALE GENOMIC DNA]</scope>
    <source>
        <strain evidence="3 4">CMW 18300</strain>
    </source>
</reference>